<evidence type="ECO:0000313" key="2">
    <source>
        <dbReference type="Proteomes" id="UP000196521"/>
    </source>
</evidence>
<proteinExistence type="predicted"/>
<sequence length="141" mass="16190">MSEWMPLPFPKCPRCHDSWVKSYHDCFSNGEVLVEPYQRQAKCCGCSKQWDLLNSNFNCSCGYTFSASEVENALSTTQLLKQRLIQKLNEMDSFERSITTKSQSSFKQWIGSISYEIGKLLGTTASQAKQLIDNFFEKWSS</sequence>
<comment type="caution">
    <text evidence="1">The sequence shown here is derived from an EMBL/GenBank/DDBJ whole genome shotgun (WGS) entry which is preliminary data.</text>
</comment>
<keyword evidence="2" id="KW-1185">Reference proteome</keyword>
<gene>
    <name evidence="1" type="ORF">PLAN_30550</name>
</gene>
<reference evidence="1" key="1">
    <citation type="submission" date="2020-05" db="EMBL/GenBank/DDBJ databases">
        <authorList>
            <consortium name="Genoscope - CEA"/>
            <person name="William W."/>
        </authorList>
    </citation>
    <scope>NUCLEOTIDE SEQUENCE [LARGE SCALE GENOMIC DNA]</scope>
    <source>
        <strain evidence="1">PCC 7821</strain>
    </source>
</reference>
<dbReference type="RefSeq" id="WP_026796518.1">
    <property type="nucleotide sequence ID" value="NZ_LR812490.1"/>
</dbReference>
<organism evidence="1 2">
    <name type="scientific">Planktothrix rubescens CCAP 1459/22</name>
    <dbReference type="NCBI Taxonomy" id="329571"/>
    <lineage>
        <taxon>Bacteria</taxon>
        <taxon>Bacillati</taxon>
        <taxon>Cyanobacteriota</taxon>
        <taxon>Cyanophyceae</taxon>
        <taxon>Oscillatoriophycideae</taxon>
        <taxon>Oscillatoriales</taxon>
        <taxon>Microcoleaceae</taxon>
        <taxon>Planktothrix</taxon>
    </lineage>
</organism>
<evidence type="ECO:0000313" key="1">
    <source>
        <dbReference type="EMBL" id="CAC5343346.1"/>
    </source>
</evidence>
<name>A0A6J7ZKU5_PLARU</name>
<dbReference type="Proteomes" id="UP000196521">
    <property type="component" value="Chromosome"/>
</dbReference>
<dbReference type="AlphaFoldDB" id="A0A6J7ZKU5"/>
<dbReference type="EMBL" id="CZCZ02000013">
    <property type="protein sequence ID" value="CAC5343346.1"/>
    <property type="molecule type" value="Genomic_DNA"/>
</dbReference>
<protein>
    <submittedName>
        <fullName evidence="1">Uncharacterized protein</fullName>
    </submittedName>
</protein>
<dbReference type="EMBL" id="LR812490">
    <property type="protein sequence ID" value="CAC5343346.1"/>
    <property type="molecule type" value="Genomic_DNA"/>
</dbReference>
<accession>A0A6J7ZKU5</accession>